<keyword evidence="2" id="KW-1185">Reference proteome</keyword>
<dbReference type="AlphaFoldDB" id="A0AAV5LLC0"/>
<reference evidence="1 2" key="1">
    <citation type="journal article" date="2021" name="Commun. Biol.">
        <title>The genome of Shorea leprosula (Dipterocarpaceae) highlights the ecological relevance of drought in aseasonal tropical rainforests.</title>
        <authorList>
            <person name="Ng K.K.S."/>
            <person name="Kobayashi M.J."/>
            <person name="Fawcett J.A."/>
            <person name="Hatakeyama M."/>
            <person name="Paape T."/>
            <person name="Ng C.H."/>
            <person name="Ang C.C."/>
            <person name="Tnah L.H."/>
            <person name="Lee C.T."/>
            <person name="Nishiyama T."/>
            <person name="Sese J."/>
            <person name="O'Brien M.J."/>
            <person name="Copetti D."/>
            <person name="Mohd Noor M.I."/>
            <person name="Ong R.C."/>
            <person name="Putra M."/>
            <person name="Sireger I.Z."/>
            <person name="Indrioko S."/>
            <person name="Kosugi Y."/>
            <person name="Izuno A."/>
            <person name="Isagi Y."/>
            <person name="Lee S.L."/>
            <person name="Shimizu K.K."/>
        </authorList>
    </citation>
    <scope>NUCLEOTIDE SEQUENCE [LARGE SCALE GENOMIC DNA]</scope>
    <source>
        <strain evidence="1">214</strain>
    </source>
</reference>
<dbReference type="Proteomes" id="UP001054252">
    <property type="component" value="Unassembled WGS sequence"/>
</dbReference>
<protein>
    <submittedName>
        <fullName evidence="1">Uncharacterized protein</fullName>
    </submittedName>
</protein>
<sequence length="34" mass="3775">MEESAWTQTCLDTVEALLVAKDMADQLRDPLSGH</sequence>
<name>A0AAV5LLC0_9ROSI</name>
<gene>
    <name evidence="1" type="ORF">SLEP1_g46161</name>
</gene>
<comment type="caution">
    <text evidence="1">The sequence shown here is derived from an EMBL/GenBank/DDBJ whole genome shotgun (WGS) entry which is preliminary data.</text>
</comment>
<accession>A0AAV5LLC0</accession>
<evidence type="ECO:0000313" key="2">
    <source>
        <dbReference type="Proteomes" id="UP001054252"/>
    </source>
</evidence>
<evidence type="ECO:0000313" key="1">
    <source>
        <dbReference type="EMBL" id="GKV38225.1"/>
    </source>
</evidence>
<organism evidence="1 2">
    <name type="scientific">Rubroshorea leprosula</name>
    <dbReference type="NCBI Taxonomy" id="152421"/>
    <lineage>
        <taxon>Eukaryota</taxon>
        <taxon>Viridiplantae</taxon>
        <taxon>Streptophyta</taxon>
        <taxon>Embryophyta</taxon>
        <taxon>Tracheophyta</taxon>
        <taxon>Spermatophyta</taxon>
        <taxon>Magnoliopsida</taxon>
        <taxon>eudicotyledons</taxon>
        <taxon>Gunneridae</taxon>
        <taxon>Pentapetalae</taxon>
        <taxon>rosids</taxon>
        <taxon>malvids</taxon>
        <taxon>Malvales</taxon>
        <taxon>Dipterocarpaceae</taxon>
        <taxon>Rubroshorea</taxon>
    </lineage>
</organism>
<dbReference type="EMBL" id="BPVZ01000127">
    <property type="protein sequence ID" value="GKV38225.1"/>
    <property type="molecule type" value="Genomic_DNA"/>
</dbReference>
<proteinExistence type="predicted"/>